<dbReference type="GeneTree" id="ENSGT00390000012832"/>
<protein>
    <submittedName>
        <fullName evidence="3">T cell activation inhibitor, mitochondrial</fullName>
    </submittedName>
</protein>
<dbReference type="InterPro" id="IPR027989">
    <property type="entry name" value="DUF4461"/>
</dbReference>
<dbReference type="PANTHER" id="PTHR31596:SF1">
    <property type="entry name" value="T-CELL ACTIVATION INHIBITOR, MITOCHONDRIAL"/>
    <property type="match status" value="1"/>
</dbReference>
<dbReference type="AlphaFoldDB" id="H3D286"/>
<feature type="domain" description="DUF4460" evidence="1">
    <location>
        <begin position="25"/>
        <end position="134"/>
    </location>
</feature>
<dbReference type="HOGENOM" id="CLU_025230_0_0_1"/>
<reference evidence="3" key="2">
    <citation type="submission" date="2025-08" db="UniProtKB">
        <authorList>
            <consortium name="Ensembl"/>
        </authorList>
    </citation>
    <scope>IDENTIFICATION</scope>
</reference>
<dbReference type="InterPro" id="IPR027986">
    <property type="entry name" value="TCAIM"/>
</dbReference>
<name>H3D286_TETNG</name>
<dbReference type="PANTHER" id="PTHR31596">
    <property type="entry name" value="T-CELL ACTIVATION INHIBITOR, MITOCHONDRIAL"/>
    <property type="match status" value="1"/>
</dbReference>
<keyword evidence="4" id="KW-1185">Reference proteome</keyword>
<dbReference type="Pfam" id="PF14688">
    <property type="entry name" value="DUF4461"/>
    <property type="match status" value="1"/>
</dbReference>
<evidence type="ECO:0000313" key="3">
    <source>
        <dbReference type="Ensembl" id="ENSTNIP00000014624.1"/>
    </source>
</evidence>
<dbReference type="GO" id="GO:0005739">
    <property type="term" value="C:mitochondrion"/>
    <property type="evidence" value="ECO:0007669"/>
    <property type="project" value="TreeGrafter"/>
</dbReference>
<reference evidence="3" key="3">
    <citation type="submission" date="2025-09" db="UniProtKB">
        <authorList>
            <consortium name="Ensembl"/>
        </authorList>
    </citation>
    <scope>IDENTIFICATION</scope>
</reference>
<dbReference type="Proteomes" id="UP000007303">
    <property type="component" value="Unassembled WGS sequence"/>
</dbReference>
<dbReference type="Ensembl" id="ENSTNIT00000014824.1">
    <property type="protein sequence ID" value="ENSTNIP00000014624.1"/>
    <property type="gene ID" value="ENSTNIG00000011673.1"/>
</dbReference>
<dbReference type="InterPro" id="IPR028031">
    <property type="entry name" value="DUF4460"/>
</dbReference>
<reference evidence="4" key="1">
    <citation type="journal article" date="2004" name="Nature">
        <title>Genome duplication in the teleost fish Tetraodon nigroviridis reveals the early vertebrate proto-karyotype.</title>
        <authorList>
            <person name="Jaillon O."/>
            <person name="Aury J.-M."/>
            <person name="Brunet F."/>
            <person name="Petit J.-L."/>
            <person name="Stange-Thomann N."/>
            <person name="Mauceli E."/>
            <person name="Bouneau L."/>
            <person name="Fischer C."/>
            <person name="Ozouf-Costaz C."/>
            <person name="Bernot A."/>
            <person name="Nicaud S."/>
            <person name="Jaffe D."/>
            <person name="Fisher S."/>
            <person name="Lutfalla G."/>
            <person name="Dossat C."/>
            <person name="Segurens B."/>
            <person name="Dasilva C."/>
            <person name="Salanoubat M."/>
            <person name="Levy M."/>
            <person name="Boudet N."/>
            <person name="Castellano S."/>
            <person name="Anthouard V."/>
            <person name="Jubin C."/>
            <person name="Castelli V."/>
            <person name="Katinka M."/>
            <person name="Vacherie B."/>
            <person name="Biemont C."/>
            <person name="Skalli Z."/>
            <person name="Cattolico L."/>
            <person name="Poulain J."/>
            <person name="De Berardinis V."/>
            <person name="Cruaud C."/>
            <person name="Duprat S."/>
            <person name="Brottier P."/>
            <person name="Coutanceau J.-P."/>
            <person name="Gouzy J."/>
            <person name="Parra G."/>
            <person name="Lardier G."/>
            <person name="Chapple C."/>
            <person name="McKernan K.J."/>
            <person name="McEwan P."/>
            <person name="Bosak S."/>
            <person name="Kellis M."/>
            <person name="Volff J.-N."/>
            <person name="Guigo R."/>
            <person name="Zody M.C."/>
            <person name="Mesirov J."/>
            <person name="Lindblad-Toh K."/>
            <person name="Birren B."/>
            <person name="Nusbaum C."/>
            <person name="Kahn D."/>
            <person name="Robinson-Rechavi M."/>
            <person name="Laudet V."/>
            <person name="Schachter V."/>
            <person name="Quetier F."/>
            <person name="Saurin W."/>
            <person name="Scarpelli C."/>
            <person name="Wincker P."/>
            <person name="Lander E.S."/>
            <person name="Weissenbach J."/>
            <person name="Roest Crollius H."/>
        </authorList>
    </citation>
    <scope>NUCLEOTIDE SEQUENCE [LARGE SCALE GENOMIC DNA]</scope>
</reference>
<organism evidence="3 4">
    <name type="scientific">Tetraodon nigroviridis</name>
    <name type="common">Spotted green pufferfish</name>
    <name type="synonym">Chelonodon nigroviridis</name>
    <dbReference type="NCBI Taxonomy" id="99883"/>
    <lineage>
        <taxon>Eukaryota</taxon>
        <taxon>Metazoa</taxon>
        <taxon>Chordata</taxon>
        <taxon>Craniata</taxon>
        <taxon>Vertebrata</taxon>
        <taxon>Euteleostomi</taxon>
        <taxon>Actinopterygii</taxon>
        <taxon>Neopterygii</taxon>
        <taxon>Teleostei</taxon>
        <taxon>Neoteleostei</taxon>
        <taxon>Acanthomorphata</taxon>
        <taxon>Eupercaria</taxon>
        <taxon>Tetraodontiformes</taxon>
        <taxon>Tetradontoidea</taxon>
        <taxon>Tetraodontidae</taxon>
        <taxon>Tetraodon</taxon>
    </lineage>
</organism>
<evidence type="ECO:0000259" key="1">
    <source>
        <dbReference type="Pfam" id="PF14687"/>
    </source>
</evidence>
<dbReference type="OMA" id="KLHISHY"/>
<sequence length="493" mass="55822">KFRVCAYCVCLPLASCGLVKDPVQRRCLSGADAVHALRPFYLAVHPDFFAQYPKEREVNENSLKRLNGYLDNLQRPGPASAQPVTLTFYMRDTQDLVAQAGPGTLGSGFRTVSFTLQTKDVLSTVTDILKSCSLPVEHMSGLKSSRETSGRAPEAAEPFYRPIKWDKSYYSFTGFRDPEEDLQRARRAEPTLSSWLRDNEAEAARRHRSSLPRREELSRLQKELSLSFGLADIRWQRGWSLAHRCCQLQSLSRLAQQSPEALVHLQGHTLVFADQSGMNASGHVMLGTVDVHHQWTKLFQQLSVYRRLQQQSDWLKERIGLLLGGVQVLHLERFGPAQPILEHLGDLSLFHKSLISHPRHLHPRSLRGLAALLDSSHSHPSLHDAGHFIIPPSFGPPKLQLFLQRHAHEARERTQRQNLLQAEEEAVRTLCVQGLSLTSLSKDPSIASSQMILCCQRLAEQPRPHMRGLHICVSRFFSVMQDGELCIPWDWEP</sequence>
<evidence type="ECO:0000313" key="4">
    <source>
        <dbReference type="Proteomes" id="UP000007303"/>
    </source>
</evidence>
<feature type="domain" description="DUF4461" evidence="2">
    <location>
        <begin position="190"/>
        <end position="492"/>
    </location>
</feature>
<proteinExistence type="predicted"/>
<dbReference type="InParanoid" id="H3D286"/>
<accession>H3D286</accession>
<evidence type="ECO:0000259" key="2">
    <source>
        <dbReference type="Pfam" id="PF14688"/>
    </source>
</evidence>
<dbReference type="Pfam" id="PF14687">
    <property type="entry name" value="DUF4460"/>
    <property type="match status" value="1"/>
</dbReference>